<comment type="caution">
    <text evidence="2">The sequence shown here is derived from an EMBL/GenBank/DDBJ whole genome shotgun (WGS) entry which is preliminary data.</text>
</comment>
<evidence type="ECO:0008006" key="4">
    <source>
        <dbReference type="Google" id="ProtNLM"/>
    </source>
</evidence>
<organism evidence="2 3">
    <name type="scientific">Venustampulla echinocandica</name>
    <dbReference type="NCBI Taxonomy" id="2656787"/>
    <lineage>
        <taxon>Eukaryota</taxon>
        <taxon>Fungi</taxon>
        <taxon>Dikarya</taxon>
        <taxon>Ascomycota</taxon>
        <taxon>Pezizomycotina</taxon>
        <taxon>Leotiomycetes</taxon>
        <taxon>Helotiales</taxon>
        <taxon>Pleuroascaceae</taxon>
        <taxon>Venustampulla</taxon>
    </lineage>
</organism>
<reference evidence="2 3" key="1">
    <citation type="journal article" date="2018" name="IMA Fungus">
        <title>IMA Genome-F 9: Draft genome sequence of Annulohypoxylon stygium, Aspergillus mulundensis, Berkeleyomyces basicola (syn. Thielaviopsis basicola), Ceratocystis smalleyi, two Cercospora beticola strains, Coleophoma cylindrospora, Fusarium fracticaudum, Phialophora cf. hyalina, and Morchella septimelata.</title>
        <authorList>
            <person name="Wingfield B.D."/>
            <person name="Bills G.F."/>
            <person name="Dong Y."/>
            <person name="Huang W."/>
            <person name="Nel W.J."/>
            <person name="Swalarsk-Parry B.S."/>
            <person name="Vaghefi N."/>
            <person name="Wilken P.M."/>
            <person name="An Z."/>
            <person name="de Beer Z.W."/>
            <person name="De Vos L."/>
            <person name="Chen L."/>
            <person name="Duong T.A."/>
            <person name="Gao Y."/>
            <person name="Hammerbacher A."/>
            <person name="Kikkert J.R."/>
            <person name="Li Y."/>
            <person name="Li H."/>
            <person name="Li K."/>
            <person name="Li Q."/>
            <person name="Liu X."/>
            <person name="Ma X."/>
            <person name="Naidoo K."/>
            <person name="Pethybridge S.J."/>
            <person name="Sun J."/>
            <person name="Steenkamp E.T."/>
            <person name="van der Nest M.A."/>
            <person name="van Wyk S."/>
            <person name="Wingfield M.J."/>
            <person name="Xiong C."/>
            <person name="Yue Q."/>
            <person name="Zhang X."/>
        </authorList>
    </citation>
    <scope>NUCLEOTIDE SEQUENCE [LARGE SCALE GENOMIC DNA]</scope>
    <source>
        <strain evidence="2 3">BP 5553</strain>
    </source>
</reference>
<dbReference type="EMBL" id="NPIC01000001">
    <property type="protein sequence ID" value="RDL42059.1"/>
    <property type="molecule type" value="Genomic_DNA"/>
</dbReference>
<keyword evidence="1" id="KW-0472">Membrane</keyword>
<keyword evidence="1" id="KW-1133">Transmembrane helix</keyword>
<keyword evidence="3" id="KW-1185">Reference proteome</keyword>
<dbReference type="OrthoDB" id="3511277at2759"/>
<dbReference type="AlphaFoldDB" id="A0A370U2Q6"/>
<dbReference type="RefSeq" id="XP_031874715.1">
    <property type="nucleotide sequence ID" value="XM_032010661.1"/>
</dbReference>
<feature type="transmembrane region" description="Helical" evidence="1">
    <location>
        <begin position="77"/>
        <end position="97"/>
    </location>
</feature>
<dbReference type="PANTHER" id="PTHR42069:SF1">
    <property type="entry name" value="MARVEL DOMAIN-CONTAINING PROTEIN"/>
    <property type="match status" value="1"/>
</dbReference>
<evidence type="ECO:0000256" key="1">
    <source>
        <dbReference type="SAM" id="Phobius"/>
    </source>
</evidence>
<dbReference type="Proteomes" id="UP000254866">
    <property type="component" value="Unassembled WGS sequence"/>
</dbReference>
<dbReference type="PANTHER" id="PTHR42069">
    <property type="entry name" value="HYPHAL ANASTAMOSIS-8 PROTEIN"/>
    <property type="match status" value="1"/>
</dbReference>
<keyword evidence="1" id="KW-0812">Transmembrane</keyword>
<sequence length="175" mass="19165">MIVSLSLVLGAVIKFEHARKAPGRPLDSVPQPTPITDYPCRVFTGIASMNLGLSITIFSLSCISSKVRKTDNVINDIFAILSAIGFVSSMGACFFLSKRNALQVDLWQWACDNHRNAVSSSALDFKLICEVVDYGWKFGLVQASLELLTFIVSIAAFCILKYSLFARFGAVGKIF</sequence>
<name>A0A370U2Q6_9HELO</name>
<gene>
    <name evidence="2" type="ORF">BP5553_02038</name>
</gene>
<proteinExistence type="predicted"/>
<dbReference type="GeneID" id="43594887"/>
<protein>
    <recommendedName>
        <fullName evidence="4">MARVEL domain-containing protein</fullName>
    </recommendedName>
</protein>
<feature type="transmembrane region" description="Helical" evidence="1">
    <location>
        <begin position="147"/>
        <end position="165"/>
    </location>
</feature>
<evidence type="ECO:0000313" key="3">
    <source>
        <dbReference type="Proteomes" id="UP000254866"/>
    </source>
</evidence>
<feature type="transmembrane region" description="Helical" evidence="1">
    <location>
        <begin position="42"/>
        <end position="65"/>
    </location>
</feature>
<accession>A0A370U2Q6</accession>
<evidence type="ECO:0000313" key="2">
    <source>
        <dbReference type="EMBL" id="RDL42059.1"/>
    </source>
</evidence>